<comment type="subcellular location">
    <subcellularLocation>
        <location evidence="1 7">Cell membrane</location>
        <topology evidence="1 7">Multi-pass membrane protein</topology>
    </subcellularLocation>
</comment>
<evidence type="ECO:0000256" key="1">
    <source>
        <dbReference type="ARBA" id="ARBA00004651"/>
    </source>
</evidence>
<evidence type="ECO:0000256" key="3">
    <source>
        <dbReference type="ARBA" id="ARBA00022475"/>
    </source>
</evidence>
<evidence type="ECO:0000256" key="4">
    <source>
        <dbReference type="ARBA" id="ARBA00022692"/>
    </source>
</evidence>
<dbReference type="PROSITE" id="PS50928">
    <property type="entry name" value="ABC_TM1"/>
    <property type="match status" value="1"/>
</dbReference>
<evidence type="ECO:0000313" key="9">
    <source>
        <dbReference type="EMBL" id="HDP15014.1"/>
    </source>
</evidence>
<feature type="transmembrane region" description="Helical" evidence="7">
    <location>
        <begin position="221"/>
        <end position="246"/>
    </location>
</feature>
<evidence type="ECO:0000256" key="2">
    <source>
        <dbReference type="ARBA" id="ARBA00022448"/>
    </source>
</evidence>
<comment type="similarity">
    <text evidence="7">Belongs to the binding-protein-dependent transport system permease family.</text>
</comment>
<keyword evidence="2 7" id="KW-0813">Transport</keyword>
<dbReference type="GO" id="GO:0005886">
    <property type="term" value="C:plasma membrane"/>
    <property type="evidence" value="ECO:0007669"/>
    <property type="project" value="UniProtKB-SubCell"/>
</dbReference>
<evidence type="ECO:0000259" key="8">
    <source>
        <dbReference type="PROSITE" id="PS50928"/>
    </source>
</evidence>
<feature type="transmembrane region" description="Helical" evidence="7">
    <location>
        <begin position="142"/>
        <end position="163"/>
    </location>
</feature>
<dbReference type="PANTHER" id="PTHR30465:SF45">
    <property type="entry name" value="BINDING-PROTEIN-DEPENDENT TRANSPORT SYSTEMS INNER MEMBRANE COMPONENT"/>
    <property type="match status" value="1"/>
</dbReference>
<evidence type="ECO:0000256" key="7">
    <source>
        <dbReference type="RuleBase" id="RU363032"/>
    </source>
</evidence>
<evidence type="ECO:0000256" key="5">
    <source>
        <dbReference type="ARBA" id="ARBA00022989"/>
    </source>
</evidence>
<sequence>MFDSALPVMTKTAQRIIIYLSKRAISIFITIVIATYITIIIANMGGYVDEIKKAEITERITQQYMNNPAYKGIPRDQLQKLIQQQIELEIHRTGLDRPFLERSITYLWDGLTLNLGRALYMTSDSGSRLVKNIILERLPQTVLLFTTATIINFFIHLAGGLYLSRNYGSKLDKIIVSLAPLSTMPGWFYGIFLILIFAAWLHILPYGGLVDYPPPEDPISYFLSVLKHAILPLSSWIISGLFVGIYTNRTFFLIFSTEDYVEAAKAKGLPPRLIERRYILRPTLPPIITGLALSLIGSWQGAIITETVFNWPGLGLTTYQALQYFDVPVIVGLTVIYAYLLGLTVLVLDLVYSIVDPRIRSGLPV</sequence>
<keyword evidence="3" id="KW-1003">Cell membrane</keyword>
<dbReference type="Pfam" id="PF00528">
    <property type="entry name" value="BPD_transp_1"/>
    <property type="match status" value="1"/>
</dbReference>
<name>A0A7C1CFI6_9CREN</name>
<dbReference type="Gene3D" id="1.10.3720.10">
    <property type="entry name" value="MetI-like"/>
    <property type="match status" value="1"/>
</dbReference>
<dbReference type="SUPFAM" id="SSF161098">
    <property type="entry name" value="MetI-like"/>
    <property type="match status" value="1"/>
</dbReference>
<protein>
    <submittedName>
        <fullName evidence="9">ABC transporter permease</fullName>
    </submittedName>
</protein>
<proteinExistence type="inferred from homology"/>
<accession>A0A7C1CFI6</accession>
<feature type="transmembrane region" description="Helical" evidence="7">
    <location>
        <begin position="175"/>
        <end position="201"/>
    </location>
</feature>
<organism evidence="9">
    <name type="scientific">Thermofilum adornatum</name>
    <dbReference type="NCBI Taxonomy" id="1365176"/>
    <lineage>
        <taxon>Archaea</taxon>
        <taxon>Thermoproteota</taxon>
        <taxon>Thermoprotei</taxon>
        <taxon>Thermofilales</taxon>
        <taxon>Thermofilaceae</taxon>
        <taxon>Thermofilum</taxon>
    </lineage>
</organism>
<feature type="transmembrane region" description="Helical" evidence="7">
    <location>
        <begin position="287"/>
        <end position="309"/>
    </location>
</feature>
<evidence type="ECO:0000256" key="6">
    <source>
        <dbReference type="ARBA" id="ARBA00023136"/>
    </source>
</evidence>
<keyword evidence="5 7" id="KW-1133">Transmembrane helix</keyword>
<feature type="domain" description="ABC transmembrane type-1" evidence="8">
    <location>
        <begin position="138"/>
        <end position="352"/>
    </location>
</feature>
<keyword evidence="4 7" id="KW-0812">Transmembrane</keyword>
<dbReference type="CDD" id="cd06261">
    <property type="entry name" value="TM_PBP2"/>
    <property type="match status" value="1"/>
</dbReference>
<gene>
    <name evidence="9" type="ORF">ENN26_04455</name>
</gene>
<reference evidence="9" key="1">
    <citation type="journal article" date="2020" name="mSystems">
        <title>Genome- and Community-Level Interaction Insights into Carbon Utilization and Element Cycling Functions of Hydrothermarchaeota in Hydrothermal Sediment.</title>
        <authorList>
            <person name="Zhou Z."/>
            <person name="Liu Y."/>
            <person name="Xu W."/>
            <person name="Pan J."/>
            <person name="Luo Z.H."/>
            <person name="Li M."/>
        </authorList>
    </citation>
    <scope>NUCLEOTIDE SEQUENCE [LARGE SCALE GENOMIC DNA]</scope>
    <source>
        <strain evidence="9">SpSt-116</strain>
    </source>
</reference>
<comment type="caution">
    <text evidence="9">The sequence shown here is derived from an EMBL/GenBank/DDBJ whole genome shotgun (WGS) entry which is preliminary data.</text>
</comment>
<keyword evidence="6 7" id="KW-0472">Membrane</keyword>
<dbReference type="PANTHER" id="PTHR30465">
    <property type="entry name" value="INNER MEMBRANE ABC TRANSPORTER"/>
    <property type="match status" value="1"/>
</dbReference>
<dbReference type="EMBL" id="DSAY01000078">
    <property type="protein sequence ID" value="HDP15014.1"/>
    <property type="molecule type" value="Genomic_DNA"/>
</dbReference>
<dbReference type="GO" id="GO:0055085">
    <property type="term" value="P:transmembrane transport"/>
    <property type="evidence" value="ECO:0007669"/>
    <property type="project" value="InterPro"/>
</dbReference>
<feature type="transmembrane region" description="Helical" evidence="7">
    <location>
        <begin position="24"/>
        <end position="42"/>
    </location>
</feature>
<dbReference type="InterPro" id="IPR035906">
    <property type="entry name" value="MetI-like_sf"/>
</dbReference>
<feature type="transmembrane region" description="Helical" evidence="7">
    <location>
        <begin position="329"/>
        <end position="352"/>
    </location>
</feature>
<dbReference type="AlphaFoldDB" id="A0A7C1CFI6"/>
<dbReference type="InterPro" id="IPR000515">
    <property type="entry name" value="MetI-like"/>
</dbReference>